<keyword evidence="1" id="KW-0040">ANK repeat</keyword>
<dbReference type="InterPro" id="IPR036770">
    <property type="entry name" value="Ankyrin_rpt-contain_sf"/>
</dbReference>
<evidence type="ECO:0000313" key="5">
    <source>
        <dbReference type="Proteomes" id="UP000094020"/>
    </source>
</evidence>
<dbReference type="AlphaFoldDB" id="A0A1B9I895"/>
<sequence length="323" mass="37094">MPSTLTDLPAELLYQIYFLAQNPFLPRTNRYLYSTFHCPSAYYAATYLLGLYSTYGPNEILVRSLRHPICDVQVAKEMQRLWDQRRGYKEPSYTKSTPTKKPRSSSIAERENQHRSRSRSRSNSPTPQTQLLESPLTCSELPRRLFRDSLNPSRPIHPLIKYLFEIYSPSPNSHKGYPLFRAILTSNYELVSYLLSKGADPSIKDSFALDIAISMKDLKMVKLLVERDIIIDQIPKSPSPTKDESKKGKKIKLGDRLEIGTKMVEKAIEKGAKEIINYFVYEKKVMPPLHSIMKIGKSEFTNVKSVKTQKRKKPPRSSLSMKA</sequence>
<reference evidence="4" key="2">
    <citation type="submission" date="2013-07" db="EMBL/GenBank/DDBJ databases">
        <authorList>
            <consortium name="The Broad Institute Genome Sequencing Platform"/>
            <person name="Cuomo C."/>
            <person name="Litvintseva A."/>
            <person name="Chen Y."/>
            <person name="Heitman J."/>
            <person name="Sun S."/>
            <person name="Springer D."/>
            <person name="Dromer F."/>
            <person name="Young S.K."/>
            <person name="Zeng Q."/>
            <person name="Gargeya S."/>
            <person name="Fitzgerald M."/>
            <person name="Abouelleil A."/>
            <person name="Alvarado L."/>
            <person name="Berlin A.M."/>
            <person name="Chapman S.B."/>
            <person name="Dewar J."/>
            <person name="Goldberg J."/>
            <person name="Griggs A."/>
            <person name="Gujja S."/>
            <person name="Hansen M."/>
            <person name="Howarth C."/>
            <person name="Imamovic A."/>
            <person name="Larimer J."/>
            <person name="McCowan C."/>
            <person name="Murphy C."/>
            <person name="Pearson M."/>
            <person name="Priest M."/>
            <person name="Roberts A."/>
            <person name="Saif S."/>
            <person name="Shea T."/>
            <person name="Sykes S."/>
            <person name="Wortman J."/>
            <person name="Nusbaum C."/>
            <person name="Birren B."/>
        </authorList>
    </citation>
    <scope>NUCLEOTIDE SEQUENCE</scope>
    <source>
        <strain evidence="4">CBS 10737</strain>
    </source>
</reference>
<proteinExistence type="predicted"/>
<evidence type="ECO:0000313" key="3">
    <source>
        <dbReference type="EMBL" id="OCF51778.1"/>
    </source>
</evidence>
<organism evidence="3">
    <name type="scientific">Kwoniella pini CBS 10737</name>
    <dbReference type="NCBI Taxonomy" id="1296096"/>
    <lineage>
        <taxon>Eukaryota</taxon>
        <taxon>Fungi</taxon>
        <taxon>Dikarya</taxon>
        <taxon>Basidiomycota</taxon>
        <taxon>Agaricomycotina</taxon>
        <taxon>Tremellomycetes</taxon>
        <taxon>Tremellales</taxon>
        <taxon>Cryptococcaceae</taxon>
        <taxon>Kwoniella</taxon>
    </lineage>
</organism>
<evidence type="ECO:0000256" key="2">
    <source>
        <dbReference type="SAM" id="MobiDB-lite"/>
    </source>
</evidence>
<dbReference type="EMBL" id="CP144524">
    <property type="protein sequence ID" value="WWC71002.1"/>
    <property type="molecule type" value="Genomic_DNA"/>
</dbReference>
<dbReference type="PROSITE" id="PS50088">
    <property type="entry name" value="ANK_REPEAT"/>
    <property type="match status" value="1"/>
</dbReference>
<dbReference type="GeneID" id="30170863"/>
<feature type="region of interest" description="Disordered" evidence="2">
    <location>
        <begin position="87"/>
        <end position="133"/>
    </location>
</feature>
<keyword evidence="5" id="KW-1185">Reference proteome</keyword>
<dbReference type="KEGG" id="kpin:30170863"/>
<protein>
    <submittedName>
        <fullName evidence="3">Uncharacterized protein</fullName>
    </submittedName>
</protein>
<evidence type="ECO:0000313" key="4">
    <source>
        <dbReference type="EMBL" id="WWC71002.1"/>
    </source>
</evidence>
<reference evidence="3" key="1">
    <citation type="submission" date="2013-07" db="EMBL/GenBank/DDBJ databases">
        <title>The Genome Sequence of Cryptococcus pinus CBS10737.</title>
        <authorList>
            <consortium name="The Broad Institute Genome Sequencing Platform"/>
            <person name="Cuomo C."/>
            <person name="Litvintseva A."/>
            <person name="Chen Y."/>
            <person name="Heitman J."/>
            <person name="Sun S."/>
            <person name="Springer D."/>
            <person name="Dromer F."/>
            <person name="Young S.K."/>
            <person name="Zeng Q."/>
            <person name="Gargeya S."/>
            <person name="Fitzgerald M."/>
            <person name="Abouelleil A."/>
            <person name="Alvarado L."/>
            <person name="Berlin A.M."/>
            <person name="Chapman S.B."/>
            <person name="Dewar J."/>
            <person name="Goldberg J."/>
            <person name="Griggs A."/>
            <person name="Gujja S."/>
            <person name="Hansen M."/>
            <person name="Howarth C."/>
            <person name="Imamovic A."/>
            <person name="Larimer J."/>
            <person name="McCowan C."/>
            <person name="Murphy C."/>
            <person name="Pearson M."/>
            <person name="Priest M."/>
            <person name="Roberts A."/>
            <person name="Saif S."/>
            <person name="Shea T."/>
            <person name="Sykes S."/>
            <person name="Wortman J."/>
            <person name="Nusbaum C."/>
            <person name="Birren B."/>
        </authorList>
    </citation>
    <scope>NUCLEOTIDE SEQUENCE [LARGE SCALE GENOMIC DNA]</scope>
    <source>
        <strain evidence="3">CBS 10737</strain>
    </source>
</reference>
<dbReference type="SUPFAM" id="SSF48403">
    <property type="entry name" value="Ankyrin repeat"/>
    <property type="match status" value="1"/>
</dbReference>
<dbReference type="Proteomes" id="UP000094020">
    <property type="component" value="Chromosome 6"/>
</dbReference>
<dbReference type="SMART" id="SM00248">
    <property type="entry name" value="ANK"/>
    <property type="match status" value="2"/>
</dbReference>
<gene>
    <name evidence="3" type="ORF">I206_02494</name>
    <name evidence="4" type="ORF">I206_104955</name>
</gene>
<dbReference type="RefSeq" id="XP_019012997.1">
    <property type="nucleotide sequence ID" value="XM_019154257.1"/>
</dbReference>
<accession>A0A1B9I895</accession>
<dbReference type="STRING" id="1296096.A0A1B9I895"/>
<feature type="compositionally biased region" description="Polar residues" evidence="2">
    <location>
        <begin position="123"/>
        <end position="132"/>
    </location>
</feature>
<dbReference type="InterPro" id="IPR002110">
    <property type="entry name" value="Ankyrin_rpt"/>
</dbReference>
<feature type="region of interest" description="Disordered" evidence="2">
    <location>
        <begin position="304"/>
        <end position="323"/>
    </location>
</feature>
<dbReference type="Pfam" id="PF12796">
    <property type="entry name" value="Ank_2"/>
    <property type="match status" value="1"/>
</dbReference>
<reference evidence="3" key="3">
    <citation type="submission" date="2016-07" db="EMBL/GenBank/DDBJ databases">
        <title>Evolution of pathogenesis and genome organization in the Tremellales.</title>
        <authorList>
            <person name="Cuomo C."/>
            <person name="Litvintseva A."/>
            <person name="Heitman J."/>
            <person name="Chen Y."/>
            <person name="Sun S."/>
            <person name="Springer D."/>
            <person name="Dromer F."/>
            <person name="Young S."/>
            <person name="Zeng Q."/>
            <person name="Chapman S."/>
            <person name="Gujja S."/>
            <person name="Saif S."/>
            <person name="Birren B."/>
        </authorList>
    </citation>
    <scope>NUCLEOTIDE SEQUENCE</scope>
    <source>
        <strain evidence="3">CBS 10737</strain>
    </source>
</reference>
<dbReference type="Gene3D" id="1.25.40.20">
    <property type="entry name" value="Ankyrin repeat-containing domain"/>
    <property type="match status" value="1"/>
</dbReference>
<name>A0A1B9I895_9TREE</name>
<dbReference type="OrthoDB" id="539213at2759"/>
<dbReference type="EMBL" id="KV700115">
    <property type="protein sequence ID" value="OCF51778.1"/>
    <property type="molecule type" value="Genomic_DNA"/>
</dbReference>
<feature type="repeat" description="ANK" evidence="1">
    <location>
        <begin position="174"/>
        <end position="206"/>
    </location>
</feature>
<reference evidence="4" key="4">
    <citation type="submission" date="2024-02" db="EMBL/GenBank/DDBJ databases">
        <title>Comparative genomics of Cryptococcus and Kwoniella reveals pathogenesis evolution and contrasting modes of karyotype evolution via chromosome fusion or intercentromeric recombination.</title>
        <authorList>
            <person name="Coelho M.A."/>
            <person name="David-Palma M."/>
            <person name="Shea T."/>
            <person name="Bowers K."/>
            <person name="McGinley-Smith S."/>
            <person name="Mohammad A.W."/>
            <person name="Gnirke A."/>
            <person name="Yurkov A.M."/>
            <person name="Nowrousian M."/>
            <person name="Sun S."/>
            <person name="Cuomo C.A."/>
            <person name="Heitman J."/>
        </authorList>
    </citation>
    <scope>NUCLEOTIDE SEQUENCE</scope>
    <source>
        <strain evidence="4">CBS 10737</strain>
    </source>
</reference>
<evidence type="ECO:0000256" key="1">
    <source>
        <dbReference type="PROSITE-ProRule" id="PRU00023"/>
    </source>
</evidence>